<proteinExistence type="predicted"/>
<feature type="region of interest" description="Disordered" evidence="1">
    <location>
        <begin position="254"/>
        <end position="282"/>
    </location>
</feature>
<gene>
    <name evidence="3" type="ORF">TPSB3V08_LOCUS8940</name>
</gene>
<reference evidence="3" key="1">
    <citation type="submission" date="2020-11" db="EMBL/GenBank/DDBJ databases">
        <authorList>
            <person name="Tran Van P."/>
        </authorList>
    </citation>
    <scope>NUCLEOTIDE SEQUENCE</scope>
</reference>
<dbReference type="InterPro" id="IPR048365">
    <property type="entry name" value="TNP-like_RNaseH_N"/>
</dbReference>
<protein>
    <recommendedName>
        <fullName evidence="2">Transposable element P transposase-like RNase H domain-containing protein</fullName>
    </recommendedName>
</protein>
<feature type="domain" description="Transposable element P transposase-like RNase H" evidence="2">
    <location>
        <begin position="115"/>
        <end position="164"/>
    </location>
</feature>
<accession>A0A7R9DEJ5</accession>
<evidence type="ECO:0000259" key="2">
    <source>
        <dbReference type="Pfam" id="PF21787"/>
    </source>
</evidence>
<feature type="compositionally biased region" description="Polar residues" evidence="1">
    <location>
        <begin position="202"/>
        <end position="214"/>
    </location>
</feature>
<organism evidence="3">
    <name type="scientific">Timema poppense</name>
    <name type="common">Walking stick</name>
    <dbReference type="NCBI Taxonomy" id="170557"/>
    <lineage>
        <taxon>Eukaryota</taxon>
        <taxon>Metazoa</taxon>
        <taxon>Ecdysozoa</taxon>
        <taxon>Arthropoda</taxon>
        <taxon>Hexapoda</taxon>
        <taxon>Insecta</taxon>
        <taxon>Pterygota</taxon>
        <taxon>Neoptera</taxon>
        <taxon>Polyneoptera</taxon>
        <taxon>Phasmatodea</taxon>
        <taxon>Timematodea</taxon>
        <taxon>Timematoidea</taxon>
        <taxon>Timematidae</taxon>
        <taxon>Timema</taxon>
    </lineage>
</organism>
<dbReference type="AlphaFoldDB" id="A0A7R9DEJ5"/>
<sequence>MQKKLRRRLLQELVLCRDDITPRKKRILNFTRKLQDNYRQRNKRVKSTRAAILAYGDARNRLRKLKSRRWTRQEKLFALALYRSPKAYNFLNELIALPCRSTLTVLLSSVPFDVCINHLRQEVQKMDNRDKYCALYFSKMSLRSGVYYNEPVDLVDGFEDFGTLERHIDKRIMRLFSWSVVSTLNGNSLWLTICASPQRQPIKAQSQSTKTQDLGVSGKKKYTKGTNSKDNDAAKKVYGLEMEKEVALRVSHSSLMSSDRMKPSWGGGEGTPLLPDDSVGRTHPRGAVGSLLLAKTLSVQGVGIGHPQVEEMDHGAVAGSKNPGKSVGEVAVGLREKGHPRNHAEVQ</sequence>
<evidence type="ECO:0000256" key="1">
    <source>
        <dbReference type="SAM" id="MobiDB-lite"/>
    </source>
</evidence>
<dbReference type="EMBL" id="OD006748">
    <property type="protein sequence ID" value="CAD7413308.1"/>
    <property type="molecule type" value="Genomic_DNA"/>
</dbReference>
<feature type="region of interest" description="Disordered" evidence="1">
    <location>
        <begin position="202"/>
        <end position="230"/>
    </location>
</feature>
<evidence type="ECO:0000313" key="3">
    <source>
        <dbReference type="EMBL" id="CAD7413308.1"/>
    </source>
</evidence>
<dbReference type="Pfam" id="PF21787">
    <property type="entry name" value="TNP-like_RNaseH_N"/>
    <property type="match status" value="1"/>
</dbReference>
<name>A0A7R9DEJ5_TIMPO</name>